<evidence type="ECO:0000313" key="3">
    <source>
        <dbReference type="Proteomes" id="UP000192596"/>
    </source>
</evidence>
<keyword evidence="3" id="KW-1185">Reference proteome</keyword>
<evidence type="ECO:0000256" key="1">
    <source>
        <dbReference type="SAM" id="Phobius"/>
    </source>
</evidence>
<dbReference type="AlphaFoldDB" id="A0A1V8TVC2"/>
<dbReference type="PANTHER" id="PTHR36978">
    <property type="entry name" value="P-LOOP CONTAINING NUCLEOTIDE TRIPHOSPHATE HYDROLASE"/>
    <property type="match status" value="1"/>
</dbReference>
<reference evidence="3" key="1">
    <citation type="submission" date="2017-03" db="EMBL/GenBank/DDBJ databases">
        <title>Genomes of endolithic fungi from Antarctica.</title>
        <authorList>
            <person name="Coleine C."/>
            <person name="Masonjones S."/>
            <person name="Stajich J.E."/>
        </authorList>
    </citation>
    <scope>NUCLEOTIDE SEQUENCE [LARGE SCALE GENOMIC DNA]</scope>
    <source>
        <strain evidence="3">CCFEE 5527</strain>
    </source>
</reference>
<dbReference type="InParanoid" id="A0A1V8TVC2"/>
<name>A0A1V8TVC2_9PEZI</name>
<gene>
    <name evidence="2" type="ORF">B0A48_00728</name>
</gene>
<keyword evidence="1" id="KW-0472">Membrane</keyword>
<dbReference type="Proteomes" id="UP000192596">
    <property type="component" value="Unassembled WGS sequence"/>
</dbReference>
<dbReference type="InterPro" id="IPR027417">
    <property type="entry name" value="P-loop_NTPase"/>
</dbReference>
<accession>A0A1V8TVC2</accession>
<protein>
    <submittedName>
        <fullName evidence="2">Uncharacterized protein</fullName>
    </submittedName>
</protein>
<evidence type="ECO:0000313" key="2">
    <source>
        <dbReference type="EMBL" id="OQO15345.1"/>
    </source>
</evidence>
<dbReference type="Pfam" id="PF17784">
    <property type="entry name" value="Sulfotransfer_4"/>
    <property type="match status" value="1"/>
</dbReference>
<organism evidence="2 3">
    <name type="scientific">Cryoendolithus antarcticus</name>
    <dbReference type="NCBI Taxonomy" id="1507870"/>
    <lineage>
        <taxon>Eukaryota</taxon>
        <taxon>Fungi</taxon>
        <taxon>Dikarya</taxon>
        <taxon>Ascomycota</taxon>
        <taxon>Pezizomycotina</taxon>
        <taxon>Dothideomycetes</taxon>
        <taxon>Dothideomycetidae</taxon>
        <taxon>Cladosporiales</taxon>
        <taxon>Cladosporiaceae</taxon>
        <taxon>Cryoendolithus</taxon>
    </lineage>
</organism>
<keyword evidence="1" id="KW-1133">Transmembrane helix</keyword>
<feature type="transmembrane region" description="Helical" evidence="1">
    <location>
        <begin position="263"/>
        <end position="280"/>
    </location>
</feature>
<dbReference type="OrthoDB" id="408152at2759"/>
<dbReference type="InterPro" id="IPR040632">
    <property type="entry name" value="Sulfotransfer_4"/>
</dbReference>
<comment type="caution">
    <text evidence="2">The sequence shown here is derived from an EMBL/GenBank/DDBJ whole genome shotgun (WGS) entry which is preliminary data.</text>
</comment>
<dbReference type="SUPFAM" id="SSF52540">
    <property type="entry name" value="P-loop containing nucleoside triphosphate hydrolases"/>
    <property type="match status" value="1"/>
</dbReference>
<dbReference type="PANTHER" id="PTHR36978:SF4">
    <property type="entry name" value="P-LOOP CONTAINING NUCLEOSIDE TRIPHOSPHATE HYDROLASE PROTEIN"/>
    <property type="match status" value="1"/>
</dbReference>
<sequence length="283" mass="31806">MAAKSVRERRPDWFVFTDIDRRGASRTVPMEVLSLGFARTGTASMQMALTILGYPTYHTSRIVTNPPDADLWSEAIEAKYTRHDTDSLDRRFWDALLGHVSAISDVPAASFHEELRAAYSDVKCILVEREVESWYKSWHDVQIRAFGNVMFKIVGAIKPGFVGRQYRLLDAGVCRGIIGASTTAELEAKSRAVYLAHNERVKATIPSDRLLLYTLGSGWQPLCDFLGKPIPNEPFPNINETAMINEYVQAFITIGLTKTLRRWSLYALPAVAIGLAWWYATST</sequence>
<proteinExistence type="predicted"/>
<keyword evidence="1" id="KW-0812">Transmembrane</keyword>
<dbReference type="EMBL" id="NAJO01000001">
    <property type="protein sequence ID" value="OQO15345.1"/>
    <property type="molecule type" value="Genomic_DNA"/>
</dbReference>
<dbReference type="STRING" id="1507870.A0A1V8TVC2"/>
<dbReference type="Gene3D" id="3.40.50.300">
    <property type="entry name" value="P-loop containing nucleotide triphosphate hydrolases"/>
    <property type="match status" value="1"/>
</dbReference>